<accession>A0AAE3SGY3</accession>
<dbReference type="AlphaFoldDB" id="A0AAE3SGY3"/>
<keyword evidence="2" id="KW-0812">Transmembrane</keyword>
<dbReference type="Proteomes" id="UP001209229">
    <property type="component" value="Unassembled WGS sequence"/>
</dbReference>
<feature type="coiled-coil region" evidence="1">
    <location>
        <begin position="118"/>
        <end position="152"/>
    </location>
</feature>
<keyword evidence="1" id="KW-0175">Coiled coil</keyword>
<reference evidence="3" key="1">
    <citation type="submission" date="2022-10" db="EMBL/GenBank/DDBJ databases">
        <authorList>
            <person name="Yu W.X."/>
        </authorList>
    </citation>
    <scope>NUCLEOTIDE SEQUENCE</scope>
    <source>
        <strain evidence="3">AAT</strain>
    </source>
</reference>
<feature type="transmembrane region" description="Helical" evidence="2">
    <location>
        <begin position="49"/>
        <end position="67"/>
    </location>
</feature>
<sequence length="236" mass="27012">MSELVERDFKKAIENWENKKSDIGFNKDLVWNSINGKADKKTIFTWTKIASIIIIILLSSGLAYSIISNHKLKKEKIALTGNIHTLGEEIRQLKNQGQIKIETIIKTDTIIKVIKTPGETENNTLNQLKNQNEDLNNELNELKRLIQEQYNINQTLNDSIEFLAGNFNKNTKPQIANSGNISDQILKVYESEDIKSTNSKVNQTNTNNQSKKIKFTIFNKQENTVYKAPTQQGIRF</sequence>
<evidence type="ECO:0000313" key="4">
    <source>
        <dbReference type="Proteomes" id="UP001209229"/>
    </source>
</evidence>
<name>A0AAE3SGY3_9BACT</name>
<keyword evidence="4" id="KW-1185">Reference proteome</keyword>
<protein>
    <submittedName>
        <fullName evidence="3">Uncharacterized protein</fullName>
    </submittedName>
</protein>
<comment type="caution">
    <text evidence="3">The sequence shown here is derived from an EMBL/GenBank/DDBJ whole genome shotgun (WGS) entry which is preliminary data.</text>
</comment>
<dbReference type="RefSeq" id="WP_301191337.1">
    <property type="nucleotide sequence ID" value="NZ_JAPDPJ010000036.1"/>
</dbReference>
<evidence type="ECO:0000256" key="2">
    <source>
        <dbReference type="SAM" id="Phobius"/>
    </source>
</evidence>
<evidence type="ECO:0000256" key="1">
    <source>
        <dbReference type="SAM" id="Coils"/>
    </source>
</evidence>
<evidence type="ECO:0000313" key="3">
    <source>
        <dbReference type="EMBL" id="MCW3787773.1"/>
    </source>
</evidence>
<organism evidence="3 4">
    <name type="scientific">Plebeiibacterium sediminum</name>
    <dbReference type="NCBI Taxonomy" id="2992112"/>
    <lineage>
        <taxon>Bacteria</taxon>
        <taxon>Pseudomonadati</taxon>
        <taxon>Bacteroidota</taxon>
        <taxon>Bacteroidia</taxon>
        <taxon>Marinilabiliales</taxon>
        <taxon>Marinilabiliaceae</taxon>
        <taxon>Plebeiibacterium</taxon>
    </lineage>
</organism>
<gene>
    <name evidence="3" type="ORF">OM075_14955</name>
</gene>
<keyword evidence="2" id="KW-1133">Transmembrane helix</keyword>
<keyword evidence="2" id="KW-0472">Membrane</keyword>
<dbReference type="EMBL" id="JAPDPJ010000036">
    <property type="protein sequence ID" value="MCW3787773.1"/>
    <property type="molecule type" value="Genomic_DNA"/>
</dbReference>
<proteinExistence type="predicted"/>